<sequence>MYRCTLYKRQIDTCRNCGRVGHHQDVCPHPNDKVCDRCGHGPPVPDHVCSAPKCALCGGAHVKGDRTCQSRYQVPYLVRRRRQRRQLRNKSRSSPVPAASFLPSAHTQSTPTRAVQSQDQVTPGSSRAPDTTNSTWVDKVAGTGETRATARSGSLPEPVADKIKALERENTFLRQALSDIKAIIKTPQPQEQRK</sequence>
<evidence type="ECO:0000256" key="2">
    <source>
        <dbReference type="SAM" id="MobiDB-lite"/>
    </source>
</evidence>
<dbReference type="InterPro" id="IPR001878">
    <property type="entry name" value="Znf_CCHC"/>
</dbReference>
<evidence type="ECO:0000256" key="1">
    <source>
        <dbReference type="PROSITE-ProRule" id="PRU00047"/>
    </source>
</evidence>
<comment type="caution">
    <text evidence="4">The sequence shown here is derived from an EMBL/GenBank/DDBJ whole genome shotgun (WGS) entry which is preliminary data.</text>
</comment>
<name>A0A9J6EMW0_RHIMP</name>
<evidence type="ECO:0000313" key="4">
    <source>
        <dbReference type="EMBL" id="KAH8035492.1"/>
    </source>
</evidence>
<dbReference type="Proteomes" id="UP000821866">
    <property type="component" value="Chromosome 11"/>
</dbReference>
<accession>A0A9J6EMW0</accession>
<feature type="region of interest" description="Disordered" evidence="2">
    <location>
        <begin position="81"/>
        <end position="156"/>
    </location>
</feature>
<organism evidence="4 5">
    <name type="scientific">Rhipicephalus microplus</name>
    <name type="common">Cattle tick</name>
    <name type="synonym">Boophilus microplus</name>
    <dbReference type="NCBI Taxonomy" id="6941"/>
    <lineage>
        <taxon>Eukaryota</taxon>
        <taxon>Metazoa</taxon>
        <taxon>Ecdysozoa</taxon>
        <taxon>Arthropoda</taxon>
        <taxon>Chelicerata</taxon>
        <taxon>Arachnida</taxon>
        <taxon>Acari</taxon>
        <taxon>Parasitiformes</taxon>
        <taxon>Ixodida</taxon>
        <taxon>Ixodoidea</taxon>
        <taxon>Ixodidae</taxon>
        <taxon>Rhipicephalinae</taxon>
        <taxon>Rhipicephalus</taxon>
        <taxon>Boophilus</taxon>
    </lineage>
</organism>
<gene>
    <name evidence="4" type="ORF">HPB51_005774</name>
</gene>
<dbReference type="EMBL" id="JABSTU010000003">
    <property type="protein sequence ID" value="KAH8035492.1"/>
    <property type="molecule type" value="Genomic_DNA"/>
</dbReference>
<evidence type="ECO:0000313" key="5">
    <source>
        <dbReference type="Proteomes" id="UP000821866"/>
    </source>
</evidence>
<dbReference type="GO" id="GO:0008270">
    <property type="term" value="F:zinc ion binding"/>
    <property type="evidence" value="ECO:0007669"/>
    <property type="project" value="UniProtKB-KW"/>
</dbReference>
<protein>
    <recommendedName>
        <fullName evidence="3">CCHC-type domain-containing protein</fullName>
    </recommendedName>
</protein>
<feature type="compositionally biased region" description="Basic residues" evidence="2">
    <location>
        <begin position="81"/>
        <end position="91"/>
    </location>
</feature>
<proteinExistence type="predicted"/>
<dbReference type="SUPFAM" id="SSF57756">
    <property type="entry name" value="Retrovirus zinc finger-like domains"/>
    <property type="match status" value="1"/>
</dbReference>
<keyword evidence="1" id="KW-0862">Zinc</keyword>
<keyword evidence="1" id="KW-0863">Zinc-finger</keyword>
<dbReference type="AlphaFoldDB" id="A0A9J6EMW0"/>
<dbReference type="InterPro" id="IPR036875">
    <property type="entry name" value="Znf_CCHC_sf"/>
</dbReference>
<keyword evidence="5" id="KW-1185">Reference proteome</keyword>
<evidence type="ECO:0000259" key="3">
    <source>
        <dbReference type="PROSITE" id="PS50158"/>
    </source>
</evidence>
<feature type="compositionally biased region" description="Polar residues" evidence="2">
    <location>
        <begin position="105"/>
        <end position="136"/>
    </location>
</feature>
<keyword evidence="1" id="KW-0479">Metal-binding</keyword>
<reference evidence="4" key="1">
    <citation type="journal article" date="2020" name="Cell">
        <title>Large-Scale Comparative Analyses of Tick Genomes Elucidate Their Genetic Diversity and Vector Capacities.</title>
        <authorList>
            <consortium name="Tick Genome and Microbiome Consortium (TIGMIC)"/>
            <person name="Jia N."/>
            <person name="Wang J."/>
            <person name="Shi W."/>
            <person name="Du L."/>
            <person name="Sun Y."/>
            <person name="Zhan W."/>
            <person name="Jiang J.F."/>
            <person name="Wang Q."/>
            <person name="Zhang B."/>
            <person name="Ji P."/>
            <person name="Bell-Sakyi L."/>
            <person name="Cui X.M."/>
            <person name="Yuan T.T."/>
            <person name="Jiang B.G."/>
            <person name="Yang W.F."/>
            <person name="Lam T.T."/>
            <person name="Chang Q.C."/>
            <person name="Ding S.J."/>
            <person name="Wang X.J."/>
            <person name="Zhu J.G."/>
            <person name="Ruan X.D."/>
            <person name="Zhao L."/>
            <person name="Wei J.T."/>
            <person name="Ye R.Z."/>
            <person name="Que T.C."/>
            <person name="Du C.H."/>
            <person name="Zhou Y.H."/>
            <person name="Cheng J.X."/>
            <person name="Dai P.F."/>
            <person name="Guo W.B."/>
            <person name="Han X.H."/>
            <person name="Huang E.J."/>
            <person name="Li L.F."/>
            <person name="Wei W."/>
            <person name="Gao Y.C."/>
            <person name="Liu J.Z."/>
            <person name="Shao H.Z."/>
            <person name="Wang X."/>
            <person name="Wang C.C."/>
            <person name="Yang T.C."/>
            <person name="Huo Q.B."/>
            <person name="Li W."/>
            <person name="Chen H.Y."/>
            <person name="Chen S.E."/>
            <person name="Zhou L.G."/>
            <person name="Ni X.B."/>
            <person name="Tian J.H."/>
            <person name="Sheng Y."/>
            <person name="Liu T."/>
            <person name="Pan Y.S."/>
            <person name="Xia L.Y."/>
            <person name="Li J."/>
            <person name="Zhao F."/>
            <person name="Cao W.C."/>
        </authorList>
    </citation>
    <scope>NUCLEOTIDE SEQUENCE</scope>
    <source>
        <strain evidence="4">Rmic-2018</strain>
    </source>
</reference>
<reference evidence="4" key="2">
    <citation type="submission" date="2021-09" db="EMBL/GenBank/DDBJ databases">
        <authorList>
            <person name="Jia N."/>
            <person name="Wang J."/>
            <person name="Shi W."/>
            <person name="Du L."/>
            <person name="Sun Y."/>
            <person name="Zhan W."/>
            <person name="Jiang J."/>
            <person name="Wang Q."/>
            <person name="Zhang B."/>
            <person name="Ji P."/>
            <person name="Sakyi L.B."/>
            <person name="Cui X."/>
            <person name="Yuan T."/>
            <person name="Jiang B."/>
            <person name="Yang W."/>
            <person name="Lam T.T.-Y."/>
            <person name="Chang Q."/>
            <person name="Ding S."/>
            <person name="Wang X."/>
            <person name="Zhu J."/>
            <person name="Ruan X."/>
            <person name="Zhao L."/>
            <person name="Wei J."/>
            <person name="Que T."/>
            <person name="Du C."/>
            <person name="Cheng J."/>
            <person name="Dai P."/>
            <person name="Han X."/>
            <person name="Huang E."/>
            <person name="Gao Y."/>
            <person name="Liu J."/>
            <person name="Shao H."/>
            <person name="Ye R."/>
            <person name="Li L."/>
            <person name="Wei W."/>
            <person name="Wang X."/>
            <person name="Wang C."/>
            <person name="Huo Q."/>
            <person name="Li W."/>
            <person name="Guo W."/>
            <person name="Chen H."/>
            <person name="Chen S."/>
            <person name="Zhou L."/>
            <person name="Zhou L."/>
            <person name="Ni X."/>
            <person name="Tian J."/>
            <person name="Zhou Y."/>
            <person name="Sheng Y."/>
            <person name="Liu T."/>
            <person name="Pan Y."/>
            <person name="Xia L."/>
            <person name="Li J."/>
            <person name="Zhao F."/>
            <person name="Cao W."/>
        </authorList>
    </citation>
    <scope>NUCLEOTIDE SEQUENCE</scope>
    <source>
        <strain evidence="4">Rmic-2018</strain>
        <tissue evidence="4">Larvae</tissue>
    </source>
</reference>
<dbReference type="PROSITE" id="PS50158">
    <property type="entry name" value="ZF_CCHC"/>
    <property type="match status" value="1"/>
</dbReference>
<feature type="domain" description="CCHC-type" evidence="3">
    <location>
        <begin position="14"/>
        <end position="28"/>
    </location>
</feature>
<dbReference type="GO" id="GO:0003676">
    <property type="term" value="F:nucleic acid binding"/>
    <property type="evidence" value="ECO:0007669"/>
    <property type="project" value="InterPro"/>
</dbReference>